<feature type="transmembrane region" description="Helical" evidence="8">
    <location>
        <begin position="379"/>
        <end position="408"/>
    </location>
</feature>
<feature type="transmembrane region" description="Helical" evidence="8">
    <location>
        <begin position="420"/>
        <end position="442"/>
    </location>
</feature>
<evidence type="ECO:0000259" key="9">
    <source>
        <dbReference type="Pfam" id="PF03600"/>
    </source>
</evidence>
<dbReference type="GeneID" id="74308101"/>
<dbReference type="Pfam" id="PF03600">
    <property type="entry name" value="CitMHS"/>
    <property type="match status" value="1"/>
</dbReference>
<evidence type="ECO:0000256" key="7">
    <source>
        <dbReference type="ARBA" id="ARBA00023136"/>
    </source>
</evidence>
<dbReference type="PANTHER" id="PTHR43568:SF1">
    <property type="entry name" value="P PROTEIN"/>
    <property type="match status" value="1"/>
</dbReference>
<keyword evidence="11" id="KW-1185">Reference proteome</keyword>
<reference evidence="10" key="1">
    <citation type="submission" date="2022-04" db="EMBL/GenBank/DDBJ databases">
        <title>Complete genome of Methanoplanus endosymbiosus DSM 3599.</title>
        <authorList>
            <person name="Chen S.-C."/>
            <person name="You Y.-T."/>
            <person name="Zhou Y.-Z."/>
            <person name="Lai M.-C."/>
        </authorList>
    </citation>
    <scope>NUCLEOTIDE SEQUENCE</scope>
    <source>
        <strain evidence="10">DSM 3599</strain>
    </source>
</reference>
<dbReference type="InterPro" id="IPR004680">
    <property type="entry name" value="Cit_transptr-like_dom"/>
</dbReference>
<evidence type="ECO:0000313" key="10">
    <source>
        <dbReference type="EMBL" id="UUX91756.1"/>
    </source>
</evidence>
<dbReference type="AlphaFoldDB" id="A0A9E7TKZ1"/>
<evidence type="ECO:0000313" key="11">
    <source>
        <dbReference type="Proteomes" id="UP001060368"/>
    </source>
</evidence>
<proteinExistence type="inferred from homology"/>
<keyword evidence="7 8" id="KW-0472">Membrane</keyword>
<evidence type="ECO:0000256" key="3">
    <source>
        <dbReference type="ARBA" id="ARBA00022448"/>
    </source>
</evidence>
<dbReference type="CDD" id="cd01116">
    <property type="entry name" value="P_permease"/>
    <property type="match status" value="1"/>
</dbReference>
<keyword evidence="3" id="KW-0813">Transport</keyword>
<comment type="subcellular location">
    <subcellularLocation>
        <location evidence="1">Cell membrane</location>
        <topology evidence="1">Multi-pass membrane protein</topology>
    </subcellularLocation>
</comment>
<protein>
    <submittedName>
        <fullName evidence="10">ArsB/NhaD family transporter</fullName>
    </submittedName>
</protein>
<keyword evidence="6 8" id="KW-1133">Transmembrane helix</keyword>
<feature type="transmembrane region" description="Helical" evidence="8">
    <location>
        <begin position="173"/>
        <end position="196"/>
    </location>
</feature>
<accession>A0A9E7TKZ1</accession>
<dbReference type="InterPro" id="IPR000802">
    <property type="entry name" value="Arsenical_pump_ArsB"/>
</dbReference>
<keyword evidence="4" id="KW-1003">Cell membrane</keyword>
<evidence type="ECO:0000256" key="2">
    <source>
        <dbReference type="ARBA" id="ARBA00009843"/>
    </source>
</evidence>
<evidence type="ECO:0000256" key="5">
    <source>
        <dbReference type="ARBA" id="ARBA00022692"/>
    </source>
</evidence>
<dbReference type="EMBL" id="CP096115">
    <property type="protein sequence ID" value="UUX91756.1"/>
    <property type="molecule type" value="Genomic_DNA"/>
</dbReference>
<organism evidence="10 11">
    <name type="scientific">Methanoplanus endosymbiosus</name>
    <dbReference type="NCBI Taxonomy" id="33865"/>
    <lineage>
        <taxon>Archaea</taxon>
        <taxon>Methanobacteriati</taxon>
        <taxon>Methanobacteriota</taxon>
        <taxon>Stenosarchaea group</taxon>
        <taxon>Methanomicrobia</taxon>
        <taxon>Methanomicrobiales</taxon>
        <taxon>Methanomicrobiaceae</taxon>
        <taxon>Methanoplanus</taxon>
    </lineage>
</organism>
<keyword evidence="5 8" id="KW-0812">Transmembrane</keyword>
<dbReference type="Proteomes" id="UP001060368">
    <property type="component" value="Chromosome"/>
</dbReference>
<feature type="transmembrane region" description="Helical" evidence="8">
    <location>
        <begin position="228"/>
        <end position="245"/>
    </location>
</feature>
<evidence type="ECO:0000256" key="6">
    <source>
        <dbReference type="ARBA" id="ARBA00022989"/>
    </source>
</evidence>
<dbReference type="PRINTS" id="PR00758">
    <property type="entry name" value="ARSENICPUMP"/>
</dbReference>
<dbReference type="RefSeq" id="WP_257741908.1">
    <property type="nucleotide sequence ID" value="NZ_CP096115.1"/>
</dbReference>
<sequence>MFPIETLVAIAIFLITYALIIDERIHRAVAAMSGAAILVILGIVSWDAMLENIDFGTIFLLMGMMIIVNVASNSGLFEYLAIITAKSAKGSPMRVLFLFSIVTAVTSAFLDNVTTVLLLTPMLLYISKVMDLNPVPFLLAEIISSNVGGMGTLIGDPPNIMIASSAGLSFNEFLMIMGPIALVDLLIVLVIFFLMYRKKLKVDENERMAIKNTLDSLDERAAIQDIELFKKSIITLGIVIALFFMHNNIGEILHMVIPFVDPSMTLEPAEVALIGAALILIWSRQSPEKIFEKIEWPALFFFGGLFVLVGGLVETGVISDIAQFMIDNVKTTGEAMFVIAWFSGIASAIVDNIPLTAALIPLIHDIGANPTTAIDTYPLWWALSLGACLGGNGTAIAASANVVVIGIGEREGIHISFMDFLKIGMLVLFITISVGLLMLYMMF</sequence>
<evidence type="ECO:0000256" key="1">
    <source>
        <dbReference type="ARBA" id="ARBA00004651"/>
    </source>
</evidence>
<feature type="transmembrane region" description="Helical" evidence="8">
    <location>
        <begin position="6"/>
        <end position="21"/>
    </location>
</feature>
<dbReference type="KEGG" id="mend:L6E24_10330"/>
<feature type="transmembrane region" description="Helical" evidence="8">
    <location>
        <begin position="58"/>
        <end position="83"/>
    </location>
</feature>
<feature type="domain" description="Citrate transporter-like" evidence="9">
    <location>
        <begin position="17"/>
        <end position="386"/>
    </location>
</feature>
<evidence type="ECO:0000256" key="4">
    <source>
        <dbReference type="ARBA" id="ARBA00022475"/>
    </source>
</evidence>
<feature type="transmembrane region" description="Helical" evidence="8">
    <location>
        <begin position="294"/>
        <end position="313"/>
    </location>
</feature>
<dbReference type="GO" id="GO:0015105">
    <property type="term" value="F:arsenite transmembrane transporter activity"/>
    <property type="evidence" value="ECO:0007669"/>
    <property type="project" value="InterPro"/>
</dbReference>
<gene>
    <name evidence="10" type="ORF">L6E24_10330</name>
</gene>
<evidence type="ECO:0000256" key="8">
    <source>
        <dbReference type="SAM" id="Phobius"/>
    </source>
</evidence>
<dbReference type="GO" id="GO:0005886">
    <property type="term" value="C:plasma membrane"/>
    <property type="evidence" value="ECO:0007669"/>
    <property type="project" value="UniProtKB-SubCell"/>
</dbReference>
<name>A0A9E7TKZ1_9EURY</name>
<feature type="transmembrane region" description="Helical" evidence="8">
    <location>
        <begin position="95"/>
        <end position="126"/>
    </location>
</feature>
<feature type="transmembrane region" description="Helical" evidence="8">
    <location>
        <begin position="28"/>
        <end position="46"/>
    </location>
</feature>
<comment type="similarity">
    <text evidence="2">Belongs to the CitM (TC 2.A.11) transporter family.</text>
</comment>
<dbReference type="InterPro" id="IPR051475">
    <property type="entry name" value="Diverse_Ion_Transporter"/>
</dbReference>
<dbReference type="PANTHER" id="PTHR43568">
    <property type="entry name" value="P PROTEIN"/>
    <property type="match status" value="1"/>
</dbReference>